<proteinExistence type="predicted"/>
<evidence type="ECO:0000256" key="4">
    <source>
        <dbReference type="ARBA" id="ARBA00023136"/>
    </source>
</evidence>
<gene>
    <name evidence="6" type="ORF">CE91St30_14900</name>
</gene>
<organism evidence="6 7">
    <name type="scientific">Raoultibacter timonensis</name>
    <dbReference type="NCBI Taxonomy" id="1907662"/>
    <lineage>
        <taxon>Bacteria</taxon>
        <taxon>Bacillati</taxon>
        <taxon>Actinomycetota</taxon>
        <taxon>Coriobacteriia</taxon>
        <taxon>Eggerthellales</taxon>
        <taxon>Eggerthellaceae</taxon>
        <taxon>Raoultibacter</taxon>
    </lineage>
</organism>
<feature type="transmembrane region" description="Helical" evidence="5">
    <location>
        <begin position="50"/>
        <end position="83"/>
    </location>
</feature>
<dbReference type="Pfam" id="PF00939">
    <property type="entry name" value="Na_sulph_symp"/>
    <property type="match status" value="1"/>
</dbReference>
<evidence type="ECO:0000256" key="1">
    <source>
        <dbReference type="ARBA" id="ARBA00004141"/>
    </source>
</evidence>
<feature type="transmembrane region" description="Helical" evidence="5">
    <location>
        <begin position="452"/>
        <end position="475"/>
    </location>
</feature>
<feature type="transmembrane region" description="Helical" evidence="5">
    <location>
        <begin position="185"/>
        <end position="210"/>
    </location>
</feature>
<feature type="transmembrane region" description="Helical" evidence="5">
    <location>
        <begin position="89"/>
        <end position="114"/>
    </location>
</feature>
<keyword evidence="2 5" id="KW-0812">Transmembrane</keyword>
<keyword evidence="7" id="KW-1185">Reference proteome</keyword>
<evidence type="ECO:0000256" key="2">
    <source>
        <dbReference type="ARBA" id="ARBA00022692"/>
    </source>
</evidence>
<feature type="transmembrane region" description="Helical" evidence="5">
    <location>
        <begin position="276"/>
        <end position="295"/>
    </location>
</feature>
<name>A0ABN6MDU4_9ACTN</name>
<evidence type="ECO:0000313" key="7">
    <source>
        <dbReference type="Proteomes" id="UP001320544"/>
    </source>
</evidence>
<feature type="transmembrane region" description="Helical" evidence="5">
    <location>
        <begin position="20"/>
        <end position="38"/>
    </location>
</feature>
<feature type="transmembrane region" description="Helical" evidence="5">
    <location>
        <begin position="327"/>
        <end position="346"/>
    </location>
</feature>
<keyword evidence="3 5" id="KW-1133">Transmembrane helix</keyword>
<accession>A0ABN6MDU4</accession>
<evidence type="ECO:0000256" key="5">
    <source>
        <dbReference type="SAM" id="Phobius"/>
    </source>
</evidence>
<protein>
    <submittedName>
        <fullName evidence="6">Transporter</fullName>
    </submittedName>
</protein>
<feature type="transmembrane region" description="Helical" evidence="5">
    <location>
        <begin position="389"/>
        <end position="410"/>
    </location>
</feature>
<feature type="transmembrane region" description="Helical" evidence="5">
    <location>
        <begin position="222"/>
        <end position="244"/>
    </location>
</feature>
<feature type="transmembrane region" description="Helical" evidence="5">
    <location>
        <begin position="358"/>
        <end position="383"/>
    </location>
</feature>
<dbReference type="InterPro" id="IPR001898">
    <property type="entry name" value="SLC13A/DASS"/>
</dbReference>
<dbReference type="PANTHER" id="PTHR10283">
    <property type="entry name" value="SOLUTE CARRIER FAMILY 13 MEMBER"/>
    <property type="match status" value="1"/>
</dbReference>
<reference evidence="6 7" key="1">
    <citation type="submission" date="2022-01" db="EMBL/GenBank/DDBJ databases">
        <title>Novel bile acid biosynthetic pathways are enriched in the microbiome of centenarians.</title>
        <authorList>
            <person name="Sato Y."/>
            <person name="Atarashi K."/>
            <person name="Plichta R.D."/>
            <person name="Arai Y."/>
            <person name="Sasajima S."/>
            <person name="Kearney M.S."/>
            <person name="Suda W."/>
            <person name="Takeshita K."/>
            <person name="Sasaki T."/>
            <person name="Okamoto S."/>
            <person name="Skelly N.A."/>
            <person name="Okamura Y."/>
            <person name="Vlamakis H."/>
            <person name="Li Y."/>
            <person name="Tanoue T."/>
            <person name="Takei H."/>
            <person name="Nittono H."/>
            <person name="Narushima S."/>
            <person name="Irie J."/>
            <person name="Itoh H."/>
            <person name="Moriya K."/>
            <person name="Sugiura Y."/>
            <person name="Suematsu M."/>
            <person name="Moritoki N."/>
            <person name="Shibata S."/>
            <person name="Littman R.D."/>
            <person name="Fischbach A.M."/>
            <person name="Uwamino Y."/>
            <person name="Inoue T."/>
            <person name="Honda A."/>
            <person name="Hattori M."/>
            <person name="Murai T."/>
            <person name="Xavier J.R."/>
            <person name="Hirose N."/>
            <person name="Honda K."/>
        </authorList>
    </citation>
    <scope>NUCLEOTIDE SEQUENCE [LARGE SCALE GENOMIC DNA]</scope>
    <source>
        <strain evidence="6 7">CE91-St30</strain>
    </source>
</reference>
<evidence type="ECO:0000256" key="3">
    <source>
        <dbReference type="ARBA" id="ARBA00022989"/>
    </source>
</evidence>
<feature type="transmembrane region" description="Helical" evidence="5">
    <location>
        <begin position="135"/>
        <end position="165"/>
    </location>
</feature>
<dbReference type="EMBL" id="AP025564">
    <property type="protein sequence ID" value="BDE96157.1"/>
    <property type="molecule type" value="Genomic_DNA"/>
</dbReference>
<dbReference type="Proteomes" id="UP001320544">
    <property type="component" value="Chromosome"/>
</dbReference>
<sequence length="477" mass="50667">MAQEMVTKFFSKEGFLNKKGVGIVLAVAVLVIAMFVPATPELSREGIMAIATLLFAVSLWVCGTFPVGVTGILALVVAVVIGAATYKTAFGGFSASVVFYVIAIFSLPALLLKTEWGVRLVNRIFKITGESSEKLILAFMIGTALVSTIMSDVPAAVLFMGISYVVLRAADAQPGKSNLGKCMMIAIPIAAVIGGVVTPAGSSFNVVAMGLMQELTGQTISFLNWIVVGLPIAILCIPLCWFSIVKILKPEPIESSAFDKLRQAADEAGKPNSFEIRALIMILALPLLWILGSWIPILNVTTVAIIGLGIMFFPGINLLTWEEFSAQVPWSIILMVGSVLSIGGIFSSTGADQFVTNMFMNSGVTSLDFTLFLLVTVVFVYLLHTIAPVGAAIISLFLPILIGICVSLGVSPAIPTMLLAFIVAGNFLLPVNPTLIVTYGEGYYTFGDMFKAGVIPAIIFCVCMVLWVPFIAGVLGL</sequence>
<comment type="subcellular location">
    <subcellularLocation>
        <location evidence="1">Membrane</location>
        <topology evidence="1">Multi-pass membrane protein</topology>
    </subcellularLocation>
</comment>
<feature type="transmembrane region" description="Helical" evidence="5">
    <location>
        <begin position="417"/>
        <end position="440"/>
    </location>
</feature>
<evidence type="ECO:0000313" key="6">
    <source>
        <dbReference type="EMBL" id="BDE96157.1"/>
    </source>
</evidence>
<dbReference type="RefSeq" id="WP_102378315.1">
    <property type="nucleotide sequence ID" value="NZ_AP025564.1"/>
</dbReference>
<keyword evidence="4 5" id="KW-0472">Membrane</keyword>